<dbReference type="AlphaFoldDB" id="A0AAV2SCG9"/>
<feature type="chain" id="PRO_5043886939" description="Cuticle protein" evidence="3">
    <location>
        <begin position="18"/>
        <end position="116"/>
    </location>
</feature>
<dbReference type="InterPro" id="IPR000618">
    <property type="entry name" value="Insect_cuticle"/>
</dbReference>
<dbReference type="InterPro" id="IPR051217">
    <property type="entry name" value="Insect_Cuticle_Struc_Prot"/>
</dbReference>
<dbReference type="GO" id="GO:0005615">
    <property type="term" value="C:extracellular space"/>
    <property type="evidence" value="ECO:0007669"/>
    <property type="project" value="TreeGrafter"/>
</dbReference>
<evidence type="ECO:0000313" key="5">
    <source>
        <dbReference type="Proteomes" id="UP001497623"/>
    </source>
</evidence>
<evidence type="ECO:0000256" key="2">
    <source>
        <dbReference type="PROSITE-ProRule" id="PRU00497"/>
    </source>
</evidence>
<evidence type="ECO:0008006" key="6">
    <source>
        <dbReference type="Google" id="ProtNLM"/>
    </source>
</evidence>
<evidence type="ECO:0000256" key="3">
    <source>
        <dbReference type="SAM" id="SignalP"/>
    </source>
</evidence>
<dbReference type="GO" id="GO:0031012">
    <property type="term" value="C:extracellular matrix"/>
    <property type="evidence" value="ECO:0007669"/>
    <property type="project" value="TreeGrafter"/>
</dbReference>
<gene>
    <name evidence="4" type="ORF">MNOR_LOCUS34616</name>
</gene>
<evidence type="ECO:0000256" key="1">
    <source>
        <dbReference type="ARBA" id="ARBA00022460"/>
    </source>
</evidence>
<keyword evidence="1 2" id="KW-0193">Cuticle</keyword>
<organism evidence="4 5">
    <name type="scientific">Meganyctiphanes norvegica</name>
    <name type="common">Northern krill</name>
    <name type="synonym">Thysanopoda norvegica</name>
    <dbReference type="NCBI Taxonomy" id="48144"/>
    <lineage>
        <taxon>Eukaryota</taxon>
        <taxon>Metazoa</taxon>
        <taxon>Ecdysozoa</taxon>
        <taxon>Arthropoda</taxon>
        <taxon>Crustacea</taxon>
        <taxon>Multicrustacea</taxon>
        <taxon>Malacostraca</taxon>
        <taxon>Eumalacostraca</taxon>
        <taxon>Eucarida</taxon>
        <taxon>Euphausiacea</taxon>
        <taxon>Euphausiidae</taxon>
        <taxon>Meganyctiphanes</taxon>
    </lineage>
</organism>
<dbReference type="Proteomes" id="UP001497623">
    <property type="component" value="Unassembled WGS sequence"/>
</dbReference>
<sequence length="116" mass="12811">MALKFVILAALVAAAIARPQYAAPQPPSYGSSEEAAKYDFDWSVKDQYSGNDFGQQEQRDGDYTSGSYYVQLPDGRLQTVTYTVEGDSGFIADVSYQGEAQYPEPQQYQPPKSGYN</sequence>
<dbReference type="Pfam" id="PF00379">
    <property type="entry name" value="Chitin_bind_4"/>
    <property type="match status" value="1"/>
</dbReference>
<dbReference type="PANTHER" id="PTHR12236">
    <property type="entry name" value="STRUCTURAL CONTITUENT OF CUTICLE"/>
    <property type="match status" value="1"/>
</dbReference>
<dbReference type="EMBL" id="CAXKWB010053986">
    <property type="protein sequence ID" value="CAL4175132.1"/>
    <property type="molecule type" value="Genomic_DNA"/>
</dbReference>
<comment type="caution">
    <text evidence="4">The sequence shown here is derived from an EMBL/GenBank/DDBJ whole genome shotgun (WGS) entry which is preliminary data.</text>
</comment>
<dbReference type="PANTHER" id="PTHR12236:SF79">
    <property type="entry name" value="CUTICULAR PROTEIN 50CB-RELATED"/>
    <property type="match status" value="1"/>
</dbReference>
<dbReference type="PROSITE" id="PS51155">
    <property type="entry name" value="CHIT_BIND_RR_2"/>
    <property type="match status" value="1"/>
</dbReference>
<name>A0AAV2SCG9_MEGNR</name>
<accession>A0AAV2SCG9</accession>
<reference evidence="4 5" key="1">
    <citation type="submission" date="2024-05" db="EMBL/GenBank/DDBJ databases">
        <authorList>
            <person name="Wallberg A."/>
        </authorList>
    </citation>
    <scope>NUCLEOTIDE SEQUENCE [LARGE SCALE GENOMIC DNA]</scope>
</reference>
<dbReference type="GO" id="GO:0042302">
    <property type="term" value="F:structural constituent of cuticle"/>
    <property type="evidence" value="ECO:0007669"/>
    <property type="project" value="UniProtKB-UniRule"/>
</dbReference>
<protein>
    <recommendedName>
        <fullName evidence="6">Cuticle protein</fullName>
    </recommendedName>
</protein>
<evidence type="ECO:0000313" key="4">
    <source>
        <dbReference type="EMBL" id="CAL4175132.1"/>
    </source>
</evidence>
<keyword evidence="5" id="KW-1185">Reference proteome</keyword>
<keyword evidence="3" id="KW-0732">Signal</keyword>
<feature type="signal peptide" evidence="3">
    <location>
        <begin position="1"/>
        <end position="17"/>
    </location>
</feature>
<proteinExistence type="predicted"/>